<name>A0ACC1LDP2_9FUNG</name>
<dbReference type="EMBL" id="JANBUN010000234">
    <property type="protein sequence ID" value="KAJ2805533.1"/>
    <property type="molecule type" value="Genomic_DNA"/>
</dbReference>
<gene>
    <name evidence="1" type="ORF">H4R21_001222</name>
</gene>
<accession>A0ACC1LDP2</accession>
<organism evidence="1 2">
    <name type="scientific">Coemansia helicoidea</name>
    <dbReference type="NCBI Taxonomy" id="1286919"/>
    <lineage>
        <taxon>Eukaryota</taxon>
        <taxon>Fungi</taxon>
        <taxon>Fungi incertae sedis</taxon>
        <taxon>Zoopagomycota</taxon>
        <taxon>Kickxellomycotina</taxon>
        <taxon>Kickxellomycetes</taxon>
        <taxon>Kickxellales</taxon>
        <taxon>Kickxellaceae</taxon>
        <taxon>Coemansia</taxon>
    </lineage>
</organism>
<dbReference type="Proteomes" id="UP001140087">
    <property type="component" value="Unassembled WGS sequence"/>
</dbReference>
<protein>
    <submittedName>
        <fullName evidence="1">Uncharacterized protein</fullName>
    </submittedName>
</protein>
<evidence type="ECO:0000313" key="2">
    <source>
        <dbReference type="Proteomes" id="UP001140087"/>
    </source>
</evidence>
<comment type="caution">
    <text evidence="1">The sequence shown here is derived from an EMBL/GenBank/DDBJ whole genome shotgun (WGS) entry which is preliminary data.</text>
</comment>
<evidence type="ECO:0000313" key="1">
    <source>
        <dbReference type="EMBL" id="KAJ2805533.1"/>
    </source>
</evidence>
<reference evidence="1" key="1">
    <citation type="submission" date="2022-07" db="EMBL/GenBank/DDBJ databases">
        <title>Phylogenomic reconstructions and comparative analyses of Kickxellomycotina fungi.</title>
        <authorList>
            <person name="Reynolds N.K."/>
            <person name="Stajich J.E."/>
            <person name="Barry K."/>
            <person name="Grigoriev I.V."/>
            <person name="Crous P."/>
            <person name="Smith M.E."/>
        </authorList>
    </citation>
    <scope>NUCLEOTIDE SEQUENCE</scope>
    <source>
        <strain evidence="1">BCRC 34780</strain>
    </source>
</reference>
<sequence length="266" mass="29140">MDTAAPKPLLRYAEELQRSYSRLIVHSGDILRALPEPRGGLTAANIKSKKDESSLFRREWQHLESVLDEYLIRLNAIRTRAHEELDAARVRCLVGEDIDLTLPEAAAKLRSRLARYQRQYGALQQVLAGASVGDLEDVADITDDHNAAAPSPPRADALPASLPAPEPGADTQTTTADTHMDEQDMADTLDVTELETTEVEQSQTQDDLEAEFIDIDSDDDGDDGDGDGDDDVLFQEPVAGADDDDELIEFGSGSDIDDDAMEDIFE</sequence>
<keyword evidence="2" id="KW-1185">Reference proteome</keyword>
<proteinExistence type="predicted"/>